<dbReference type="EMBL" id="CAMPGE010007641">
    <property type="protein sequence ID" value="CAI2366556.1"/>
    <property type="molecule type" value="Genomic_DNA"/>
</dbReference>
<reference evidence="3" key="1">
    <citation type="submission" date="2023-07" db="EMBL/GenBank/DDBJ databases">
        <authorList>
            <consortium name="AG Swart"/>
            <person name="Singh M."/>
            <person name="Singh A."/>
            <person name="Seah K."/>
            <person name="Emmerich C."/>
        </authorList>
    </citation>
    <scope>NUCLEOTIDE SEQUENCE</scope>
    <source>
        <strain evidence="3">DP1</strain>
    </source>
</reference>
<dbReference type="InterPro" id="IPR014710">
    <property type="entry name" value="RmlC-like_jellyroll"/>
</dbReference>
<feature type="domain" description="Cyclic nucleotide-binding" evidence="2">
    <location>
        <begin position="459"/>
        <end position="582"/>
    </location>
</feature>
<feature type="compositionally biased region" description="Polar residues" evidence="1">
    <location>
        <begin position="99"/>
        <end position="118"/>
    </location>
</feature>
<keyword evidence="4" id="KW-1185">Reference proteome</keyword>
<dbReference type="PANTHER" id="PTHR23011:SF28">
    <property type="entry name" value="CYCLIC NUCLEOTIDE-BINDING DOMAIN CONTAINING PROTEIN"/>
    <property type="match status" value="1"/>
</dbReference>
<dbReference type="InterPro" id="IPR000595">
    <property type="entry name" value="cNMP-bd_dom"/>
</dbReference>
<dbReference type="Gene3D" id="2.60.120.10">
    <property type="entry name" value="Jelly Rolls"/>
    <property type="match status" value="2"/>
</dbReference>
<feature type="domain" description="Cyclic nucleotide-binding" evidence="2">
    <location>
        <begin position="339"/>
        <end position="456"/>
    </location>
</feature>
<gene>
    <name evidence="3" type="ORF">ECRASSUSDP1_LOCUS7829</name>
</gene>
<evidence type="ECO:0000259" key="2">
    <source>
        <dbReference type="PROSITE" id="PS50042"/>
    </source>
</evidence>
<dbReference type="InterPro" id="IPR018488">
    <property type="entry name" value="cNMP-bd_CS"/>
</dbReference>
<sequence>MMVRIARRSLFDMRYSARFSQKAPVKIKKIDSDSIVSFKKKKKFDSTRLEKIPLKPSLNSVHWRSSMQDLANTHSKFSQYMDEVQSQIKHLSTPRRSKNSTSRNKFKSNNTQRTQNFDNDVKFRFQTAVSQFNNTPKNKPMTVRNQTKKAPGFVISLAPNSITRRSNVKSVSISTSQNVSPSNTNENVKKMFSNMNYITPQMPRRKDLTERVQETIFPECNYFENRMRNKKKRIRKILSNIRSDLKYRRNVDIEQFLELRNSSSEVLEPKNESKKVELTQEQIAFGIEILPDGSKQFKMYDKVLLSFTNPFDICLIPPEDRTPNDNLYLAHYLLQNVKYISVMNLTLIAFISRKITAQRYCMSQKIIIKGEIGDCMYILYKGIVEVIIEGRKGEPILMESGSVFGETALQNDVTRTATIVARSDVEVMILSKKDYLNVVYESKNLERSNNLIFLLGLKFFKGWTGPKIEEINKTFGILELKPHQVVYRAGDYANVFYIVRAGVLHMESVVEVENTYRYPVGPKKWEYKKITRRLSYRVKELKRGDMFGHEEIFDQVGRRAIITSLEESELMYMNLPEFNRLFNKQFIKEKLFLEFPRIDLEKAKEMLLKNDITRRKNSEAIFKAINVNYSSAISREIFPEDRKIKKLRFILEKAKRKQCFSKEEKEEHDKIKVLSVRSSIS</sequence>
<dbReference type="SUPFAM" id="SSF51206">
    <property type="entry name" value="cAMP-binding domain-like"/>
    <property type="match status" value="2"/>
</dbReference>
<dbReference type="PROSITE" id="PS50042">
    <property type="entry name" value="CNMP_BINDING_3"/>
    <property type="match status" value="2"/>
</dbReference>
<accession>A0AAD1UEL2</accession>
<evidence type="ECO:0000313" key="4">
    <source>
        <dbReference type="Proteomes" id="UP001295684"/>
    </source>
</evidence>
<name>A0AAD1UEL2_EUPCR</name>
<dbReference type="PROSITE" id="PS00888">
    <property type="entry name" value="CNMP_BINDING_1"/>
    <property type="match status" value="1"/>
</dbReference>
<dbReference type="AlphaFoldDB" id="A0AAD1UEL2"/>
<dbReference type="Proteomes" id="UP001295684">
    <property type="component" value="Unassembled WGS sequence"/>
</dbReference>
<evidence type="ECO:0000313" key="3">
    <source>
        <dbReference type="EMBL" id="CAI2366556.1"/>
    </source>
</evidence>
<feature type="region of interest" description="Disordered" evidence="1">
    <location>
        <begin position="88"/>
        <end position="119"/>
    </location>
</feature>
<dbReference type="InterPro" id="IPR018490">
    <property type="entry name" value="cNMP-bd_dom_sf"/>
</dbReference>
<proteinExistence type="predicted"/>
<dbReference type="PANTHER" id="PTHR23011">
    <property type="entry name" value="CYCLIC NUCLEOTIDE-BINDING DOMAIN CONTAINING PROTEIN"/>
    <property type="match status" value="1"/>
</dbReference>
<dbReference type="SMART" id="SM00100">
    <property type="entry name" value="cNMP"/>
    <property type="match status" value="2"/>
</dbReference>
<protein>
    <recommendedName>
        <fullName evidence="2">Cyclic nucleotide-binding domain-containing protein</fullName>
    </recommendedName>
</protein>
<dbReference type="CDD" id="cd00038">
    <property type="entry name" value="CAP_ED"/>
    <property type="match status" value="2"/>
</dbReference>
<evidence type="ECO:0000256" key="1">
    <source>
        <dbReference type="SAM" id="MobiDB-lite"/>
    </source>
</evidence>
<organism evidence="3 4">
    <name type="scientific">Euplotes crassus</name>
    <dbReference type="NCBI Taxonomy" id="5936"/>
    <lineage>
        <taxon>Eukaryota</taxon>
        <taxon>Sar</taxon>
        <taxon>Alveolata</taxon>
        <taxon>Ciliophora</taxon>
        <taxon>Intramacronucleata</taxon>
        <taxon>Spirotrichea</taxon>
        <taxon>Hypotrichia</taxon>
        <taxon>Euplotida</taxon>
        <taxon>Euplotidae</taxon>
        <taxon>Moneuplotes</taxon>
    </lineage>
</organism>
<comment type="caution">
    <text evidence="3">The sequence shown here is derived from an EMBL/GenBank/DDBJ whole genome shotgun (WGS) entry which is preliminary data.</text>
</comment>
<dbReference type="Pfam" id="PF00027">
    <property type="entry name" value="cNMP_binding"/>
    <property type="match status" value="1"/>
</dbReference>
<dbReference type="PROSITE" id="PS00889">
    <property type="entry name" value="CNMP_BINDING_2"/>
    <property type="match status" value="1"/>
</dbReference>